<accession>A0A3R7HQ65</accession>
<dbReference type="SUPFAM" id="SSF56300">
    <property type="entry name" value="Metallo-dependent phosphatases"/>
    <property type="match status" value="1"/>
</dbReference>
<dbReference type="InterPro" id="IPR000979">
    <property type="entry name" value="Phosphodiesterase_MJ0936/Vps29"/>
</dbReference>
<comment type="similarity">
    <text evidence="1 2">Belongs to the metallophosphoesterase superfamily. YfcE family.</text>
</comment>
<dbReference type="OrthoDB" id="9785951at2"/>
<dbReference type="AlphaFoldDB" id="A0A3R7HQ65"/>
<keyword evidence="2" id="KW-0479">Metal-binding</keyword>
<dbReference type="Pfam" id="PF12850">
    <property type="entry name" value="Metallophos_2"/>
    <property type="match status" value="1"/>
</dbReference>
<gene>
    <name evidence="4" type="ORF">BCY88_24675</name>
</gene>
<dbReference type="GO" id="GO:0046872">
    <property type="term" value="F:metal ion binding"/>
    <property type="evidence" value="ECO:0007669"/>
    <property type="project" value="UniProtKB-KW"/>
</dbReference>
<dbReference type="EC" id="3.1.4.-" evidence="2"/>
<name>A0A3R7HQ65_9BURK</name>
<organism evidence="4 5">
    <name type="scientific">Paraburkholderia fungorum</name>
    <dbReference type="NCBI Taxonomy" id="134537"/>
    <lineage>
        <taxon>Bacteria</taxon>
        <taxon>Pseudomonadati</taxon>
        <taxon>Pseudomonadota</taxon>
        <taxon>Betaproteobacteria</taxon>
        <taxon>Burkholderiales</taxon>
        <taxon>Burkholderiaceae</taxon>
        <taxon>Paraburkholderia</taxon>
    </lineage>
</organism>
<sequence>MTSPTHRSQITRIGLISDTHNLVRPEALQYLAGCDAIIHAGDICNQAVLDALARIAPLTAVRGNNDIGEAVASLPTHVKLTVQQVTILVVHDIADVGDDPRREGIGVVVTGHSHKPAISERDGVLFVNPGSAGPRRFKLPISAGMLLIEGARASATFDSLVA</sequence>
<dbReference type="PANTHER" id="PTHR11124">
    <property type="entry name" value="VACUOLAR SORTING PROTEIN VPS29"/>
    <property type="match status" value="1"/>
</dbReference>
<protein>
    <recommendedName>
        <fullName evidence="2">Phosphoesterase</fullName>
        <ecNumber evidence="2">3.1.4.-</ecNumber>
    </recommendedName>
</protein>
<evidence type="ECO:0000313" key="5">
    <source>
        <dbReference type="Proteomes" id="UP000283709"/>
    </source>
</evidence>
<dbReference type="Proteomes" id="UP000283709">
    <property type="component" value="Unassembled WGS sequence"/>
</dbReference>
<comment type="cofactor">
    <cofactor evidence="2">
        <name>a divalent metal cation</name>
        <dbReference type="ChEBI" id="CHEBI:60240"/>
    </cofactor>
</comment>
<dbReference type="RefSeq" id="WP_120344593.1">
    <property type="nucleotide sequence ID" value="NZ_MCAS01000011.1"/>
</dbReference>
<reference evidence="4 5" key="1">
    <citation type="submission" date="2016-07" db="EMBL/GenBank/DDBJ databases">
        <title>Genome analysis of Burkholderia fungorum ES3-20.</title>
        <authorList>
            <person name="Xu D."/>
            <person name="Yao R."/>
            <person name="Zheng S."/>
        </authorList>
    </citation>
    <scope>NUCLEOTIDE SEQUENCE [LARGE SCALE GENOMIC DNA]</scope>
    <source>
        <strain evidence="4 5">ES3-20</strain>
    </source>
</reference>
<dbReference type="InterPro" id="IPR024654">
    <property type="entry name" value="Calcineurin-like_PHP_lpxH"/>
</dbReference>
<dbReference type="EMBL" id="MCAS01000011">
    <property type="protein sequence ID" value="RKF47147.1"/>
    <property type="molecule type" value="Genomic_DNA"/>
</dbReference>
<feature type="domain" description="Calcineurin-like phosphoesterase" evidence="3">
    <location>
        <begin position="12"/>
        <end position="148"/>
    </location>
</feature>
<evidence type="ECO:0000256" key="1">
    <source>
        <dbReference type="ARBA" id="ARBA00008950"/>
    </source>
</evidence>
<dbReference type="GO" id="GO:0016787">
    <property type="term" value="F:hydrolase activity"/>
    <property type="evidence" value="ECO:0007669"/>
    <property type="project" value="UniProtKB-UniRule"/>
</dbReference>
<comment type="caution">
    <text evidence="4">The sequence shown here is derived from an EMBL/GenBank/DDBJ whole genome shotgun (WGS) entry which is preliminary data.</text>
</comment>
<evidence type="ECO:0000313" key="4">
    <source>
        <dbReference type="EMBL" id="RKF47147.1"/>
    </source>
</evidence>
<dbReference type="Gene3D" id="3.60.21.10">
    <property type="match status" value="1"/>
</dbReference>
<proteinExistence type="inferred from homology"/>
<evidence type="ECO:0000259" key="3">
    <source>
        <dbReference type="Pfam" id="PF12850"/>
    </source>
</evidence>
<dbReference type="InterPro" id="IPR029052">
    <property type="entry name" value="Metallo-depent_PP-like"/>
</dbReference>
<evidence type="ECO:0000256" key="2">
    <source>
        <dbReference type="RuleBase" id="RU362039"/>
    </source>
</evidence>
<dbReference type="NCBIfam" id="TIGR00040">
    <property type="entry name" value="yfcE"/>
    <property type="match status" value="1"/>
</dbReference>